<protein>
    <submittedName>
        <fullName evidence="1">Uncharacterized protein</fullName>
    </submittedName>
</protein>
<proteinExistence type="predicted"/>
<sequence>MERPHISKPICAGMLERDLLSVTGSSVEKASPDLMSFSGI</sequence>
<dbReference type="Proteomes" id="UP001162483">
    <property type="component" value="Unassembled WGS sequence"/>
</dbReference>
<accession>A0ABN9H831</accession>
<organism evidence="1 2">
    <name type="scientific">Staurois parvus</name>
    <dbReference type="NCBI Taxonomy" id="386267"/>
    <lineage>
        <taxon>Eukaryota</taxon>
        <taxon>Metazoa</taxon>
        <taxon>Chordata</taxon>
        <taxon>Craniata</taxon>
        <taxon>Vertebrata</taxon>
        <taxon>Euteleostomi</taxon>
        <taxon>Amphibia</taxon>
        <taxon>Batrachia</taxon>
        <taxon>Anura</taxon>
        <taxon>Neobatrachia</taxon>
        <taxon>Ranoidea</taxon>
        <taxon>Ranidae</taxon>
        <taxon>Staurois</taxon>
    </lineage>
</organism>
<name>A0ABN9H831_9NEOB</name>
<dbReference type="EMBL" id="CATNWA010020354">
    <property type="protein sequence ID" value="CAI9617938.1"/>
    <property type="molecule type" value="Genomic_DNA"/>
</dbReference>
<reference evidence="1" key="1">
    <citation type="submission" date="2023-05" db="EMBL/GenBank/DDBJ databases">
        <authorList>
            <person name="Stuckert A."/>
        </authorList>
    </citation>
    <scope>NUCLEOTIDE SEQUENCE</scope>
</reference>
<evidence type="ECO:0000313" key="1">
    <source>
        <dbReference type="EMBL" id="CAI9617938.1"/>
    </source>
</evidence>
<keyword evidence="2" id="KW-1185">Reference proteome</keyword>
<gene>
    <name evidence="1" type="ORF">SPARVUS_LOCUS15617550</name>
</gene>
<evidence type="ECO:0000313" key="2">
    <source>
        <dbReference type="Proteomes" id="UP001162483"/>
    </source>
</evidence>
<comment type="caution">
    <text evidence="1">The sequence shown here is derived from an EMBL/GenBank/DDBJ whole genome shotgun (WGS) entry which is preliminary data.</text>
</comment>